<organism evidence="2 3">
    <name type="scientific">Sulfidibacter corallicola</name>
    <dbReference type="NCBI Taxonomy" id="2818388"/>
    <lineage>
        <taxon>Bacteria</taxon>
        <taxon>Pseudomonadati</taxon>
        <taxon>Acidobacteriota</taxon>
        <taxon>Holophagae</taxon>
        <taxon>Acanthopleuribacterales</taxon>
        <taxon>Acanthopleuribacteraceae</taxon>
        <taxon>Sulfidibacter</taxon>
    </lineage>
</organism>
<evidence type="ECO:0000313" key="3">
    <source>
        <dbReference type="Proteomes" id="UP000663929"/>
    </source>
</evidence>
<dbReference type="Proteomes" id="UP000663929">
    <property type="component" value="Chromosome"/>
</dbReference>
<reference evidence="2" key="1">
    <citation type="submission" date="2021-03" db="EMBL/GenBank/DDBJ databases">
        <title>Acanthopleuribacteraceae sp. M133.</title>
        <authorList>
            <person name="Wang G."/>
        </authorList>
    </citation>
    <scope>NUCLEOTIDE SEQUENCE</scope>
    <source>
        <strain evidence="2">M133</strain>
    </source>
</reference>
<evidence type="ECO:0000313" key="2">
    <source>
        <dbReference type="EMBL" id="QTD52665.1"/>
    </source>
</evidence>
<protein>
    <recommendedName>
        <fullName evidence="4">Amidohydrolase family protein</fullName>
    </recommendedName>
</protein>
<evidence type="ECO:0000256" key="1">
    <source>
        <dbReference type="SAM" id="SignalP"/>
    </source>
</evidence>
<keyword evidence="3" id="KW-1185">Reference proteome</keyword>
<feature type="chain" id="PRO_5035164510" description="Amidohydrolase family protein" evidence="1">
    <location>
        <begin position="18"/>
        <end position="454"/>
    </location>
</feature>
<keyword evidence="1" id="KW-0732">Signal</keyword>
<sequence length="454" mass="49934">MIVTFMIALCMGFAAEATPPAARTASGRQATSPDSPAPGATQSEALRALPWVYFVDASMLNAERNGLVHGRHVLVNREGRVELIADKPITADASIPRVRGALLLPYLADGYSLVQERGLGGDEDVNEDNQTKMARYLANLGVGAFRDPIFPRGGLSATWSHQEVYAQHGYLDLPGGPGEAFNLIVKPEDRPEDVAARLPASGPVTLWWSQAGTDAPVPWVAGLERAERLIAFFRAQGRKVGAYIQDAAAPDLQVALTLPFDFYEGIPDRLSSSDLTAMGSAVWLPLAGLNDRRYCAALLEERLPLLGEYGLYDAAVLARVHGRLDEVYRRIADRCGIWRERREQVLDWVRRWQKEGGKLAVGSGGGHLFAFSGDVRAELDTWAALGLPVSDMLVACYRHTPQLLGYDEPYLQQGKLAHFVVYRGDGTWTPEAWLKRVGTRVDDRFFQGERLPQP</sequence>
<name>A0A8A4U1Q8_SULCO</name>
<feature type="signal peptide" evidence="1">
    <location>
        <begin position="1"/>
        <end position="17"/>
    </location>
</feature>
<evidence type="ECO:0008006" key="4">
    <source>
        <dbReference type="Google" id="ProtNLM"/>
    </source>
</evidence>
<gene>
    <name evidence="2" type="ORF">J3U87_09335</name>
</gene>
<dbReference type="AlphaFoldDB" id="A0A8A4U1Q8"/>
<dbReference type="EMBL" id="CP071793">
    <property type="protein sequence ID" value="QTD52665.1"/>
    <property type="molecule type" value="Genomic_DNA"/>
</dbReference>
<proteinExistence type="predicted"/>
<dbReference type="RefSeq" id="WP_237382769.1">
    <property type="nucleotide sequence ID" value="NZ_CP071793.1"/>
</dbReference>
<accession>A0A8A4U1Q8</accession>
<dbReference type="KEGG" id="scor:J3U87_09335"/>